<dbReference type="InterPro" id="IPR014344">
    <property type="entry name" value="XrtA_polysacc_deacetyl"/>
</dbReference>
<evidence type="ECO:0000259" key="1">
    <source>
        <dbReference type="PROSITE" id="PS51677"/>
    </source>
</evidence>
<dbReference type="PATRIC" id="fig|42253.5.peg.3365"/>
<dbReference type="InterPro" id="IPR045235">
    <property type="entry name" value="PuuE_HpPgdA-like"/>
</dbReference>
<dbReference type="GO" id="GO:0005975">
    <property type="term" value="P:carbohydrate metabolic process"/>
    <property type="evidence" value="ECO:0007669"/>
    <property type="project" value="InterPro"/>
</dbReference>
<dbReference type="RefSeq" id="WP_053380756.1">
    <property type="nucleotide sequence ID" value="NZ_CP011801.1"/>
</dbReference>
<protein>
    <submittedName>
        <fullName evidence="2">Putative Polysaccharide deacetylase</fullName>
    </submittedName>
</protein>
<proteinExistence type="predicted"/>
<feature type="domain" description="NodB homology" evidence="1">
    <location>
        <begin position="26"/>
        <end position="298"/>
    </location>
</feature>
<name>A0A0K2GFR6_NITMO</name>
<accession>A0A0K2GFR6</accession>
<dbReference type="Pfam" id="PF11959">
    <property type="entry name" value="DUF3473"/>
    <property type="match status" value="1"/>
</dbReference>
<reference evidence="2 3" key="1">
    <citation type="journal article" date="2015" name="Proc. Natl. Acad. Sci. U.S.A.">
        <title>Expanded metabolic versatility of ubiquitous nitrite-oxidizing bacteria from the genus Nitrospira.</title>
        <authorList>
            <person name="Koch H."/>
            <person name="Lucker S."/>
            <person name="Albertsen M."/>
            <person name="Kitzinger K."/>
            <person name="Herbold C."/>
            <person name="Spieck E."/>
            <person name="Nielsen P.H."/>
            <person name="Wagner M."/>
            <person name="Daims H."/>
        </authorList>
    </citation>
    <scope>NUCLEOTIDE SEQUENCE [LARGE SCALE GENOMIC DNA]</scope>
    <source>
        <strain evidence="2 3">NSP M-1</strain>
    </source>
</reference>
<dbReference type="KEGG" id="nmv:NITMOv2_3411"/>
<organism evidence="2 3">
    <name type="scientific">Nitrospira moscoviensis</name>
    <dbReference type="NCBI Taxonomy" id="42253"/>
    <lineage>
        <taxon>Bacteria</taxon>
        <taxon>Pseudomonadati</taxon>
        <taxon>Nitrospirota</taxon>
        <taxon>Nitrospiria</taxon>
        <taxon>Nitrospirales</taxon>
        <taxon>Nitrospiraceae</taxon>
        <taxon>Nitrospira</taxon>
    </lineage>
</organism>
<evidence type="ECO:0000313" key="3">
    <source>
        <dbReference type="Proteomes" id="UP000069205"/>
    </source>
</evidence>
<dbReference type="PANTHER" id="PTHR47561:SF1">
    <property type="entry name" value="POLYSACCHARIDE DEACETYLASE FAMILY PROTEIN (AFU_ORTHOLOGUE AFUA_6G05030)"/>
    <property type="match status" value="1"/>
</dbReference>
<dbReference type="Gene3D" id="3.20.20.370">
    <property type="entry name" value="Glycoside hydrolase/deacetylase"/>
    <property type="match status" value="1"/>
</dbReference>
<dbReference type="InterPro" id="IPR011330">
    <property type="entry name" value="Glyco_hydro/deAcase_b/a-brl"/>
</dbReference>
<dbReference type="SUPFAM" id="SSF88713">
    <property type="entry name" value="Glycoside hydrolase/deacetylase"/>
    <property type="match status" value="1"/>
</dbReference>
<dbReference type="STRING" id="42253.NITMOv2_3411"/>
<dbReference type="InterPro" id="IPR002509">
    <property type="entry name" value="NODB_dom"/>
</dbReference>
<evidence type="ECO:0000313" key="2">
    <source>
        <dbReference type="EMBL" id="ALA59803.1"/>
    </source>
</evidence>
<dbReference type="NCBIfam" id="TIGR03006">
    <property type="entry name" value="pepcterm_polyde"/>
    <property type="match status" value="1"/>
</dbReference>
<dbReference type="InterPro" id="IPR022560">
    <property type="entry name" value="DUF3473"/>
</dbReference>
<dbReference type="PANTHER" id="PTHR47561">
    <property type="entry name" value="POLYSACCHARIDE DEACETYLASE FAMILY PROTEIN (AFU_ORTHOLOGUE AFUA_6G05030)"/>
    <property type="match status" value="1"/>
</dbReference>
<dbReference type="Proteomes" id="UP000069205">
    <property type="component" value="Chromosome"/>
</dbReference>
<dbReference type="Pfam" id="PF01522">
    <property type="entry name" value="Polysacc_deac_1"/>
    <property type="match status" value="1"/>
</dbReference>
<sequence length="298" mass="34007">MDGKTPAHCLSFDIEEHFQVSAFASPMRRRHWDVYESRVERNTDAILRLLNHRGFKATFFILGWVAERVPHLVRRLAAGGHEIASHGYGHELITAQGPQVFREDIRRAKGILEDLTGSRVYGYRAPSFSITAETKWALPILVEEGYVYDSSVFPILHDRYGMPGANPQCHQIETVSGKLWELPPSTVSVGGFRIPVAGGGYFRLFPYPMLRWMLRRIEAEGQSLVVYLHPWELDPAQPRMQGPWLSRFRHYLNLKKTEGRLTALLNDFEFGPLQAMIPNLLNDANLNGSLRALQEVRT</sequence>
<dbReference type="EMBL" id="CP011801">
    <property type="protein sequence ID" value="ALA59803.1"/>
    <property type="molecule type" value="Genomic_DNA"/>
</dbReference>
<dbReference type="PROSITE" id="PS51677">
    <property type="entry name" value="NODB"/>
    <property type="match status" value="1"/>
</dbReference>
<gene>
    <name evidence="2" type="ORF">NITMOv2_3411</name>
</gene>
<keyword evidence="3" id="KW-1185">Reference proteome</keyword>
<dbReference type="CDD" id="cd10941">
    <property type="entry name" value="CE4_PuuE_HpPgdA_like_2"/>
    <property type="match status" value="1"/>
</dbReference>
<dbReference type="OrthoDB" id="9784220at2"/>
<dbReference type="AlphaFoldDB" id="A0A0K2GFR6"/>
<dbReference type="GO" id="GO:0016810">
    <property type="term" value="F:hydrolase activity, acting on carbon-nitrogen (but not peptide) bonds"/>
    <property type="evidence" value="ECO:0007669"/>
    <property type="project" value="InterPro"/>
</dbReference>